<keyword evidence="1" id="KW-0812">Transmembrane</keyword>
<feature type="transmembrane region" description="Helical" evidence="1">
    <location>
        <begin position="182"/>
        <end position="207"/>
    </location>
</feature>
<feature type="transmembrane region" description="Helical" evidence="1">
    <location>
        <begin position="88"/>
        <end position="109"/>
    </location>
</feature>
<dbReference type="AlphaFoldDB" id="A0A1G7FPY1"/>
<proteinExistence type="predicted"/>
<organism evidence="2 3">
    <name type="scientific">Mucilaginibacter pineti</name>
    <dbReference type="NCBI Taxonomy" id="1391627"/>
    <lineage>
        <taxon>Bacteria</taxon>
        <taxon>Pseudomonadati</taxon>
        <taxon>Bacteroidota</taxon>
        <taxon>Sphingobacteriia</taxon>
        <taxon>Sphingobacteriales</taxon>
        <taxon>Sphingobacteriaceae</taxon>
        <taxon>Mucilaginibacter</taxon>
    </lineage>
</organism>
<evidence type="ECO:0000256" key="1">
    <source>
        <dbReference type="SAM" id="Phobius"/>
    </source>
</evidence>
<sequence>MFFKIYYVTLIITFGFGLYTFKSLDKNFKWFVRYLGFAVIYESLSMWDLLLFHNTDSSCANFQEMVEFCLFTFYMASIVKKANYKRKVYIGAAIILLFACINMIFIQGFWKLNTISEILYCLFILTLICIYYYHLFDEAPDGLILLKHTPFLVATGSFFYITGKFLFYSCFSFMAYKNNYHFYILASTIPGIANILLNILLITAFLCSFKTNKLSL</sequence>
<feature type="transmembrane region" description="Helical" evidence="1">
    <location>
        <begin position="157"/>
        <end position="176"/>
    </location>
</feature>
<accession>A0A1G7FPY1</accession>
<dbReference type="STRING" id="1391627.SAMN05216464_109161"/>
<evidence type="ECO:0008006" key="4">
    <source>
        <dbReference type="Google" id="ProtNLM"/>
    </source>
</evidence>
<evidence type="ECO:0000313" key="3">
    <source>
        <dbReference type="Proteomes" id="UP000199072"/>
    </source>
</evidence>
<dbReference type="EMBL" id="FNAI01000009">
    <property type="protein sequence ID" value="SDE77983.1"/>
    <property type="molecule type" value="Genomic_DNA"/>
</dbReference>
<feature type="transmembrane region" description="Helical" evidence="1">
    <location>
        <begin position="31"/>
        <end position="50"/>
    </location>
</feature>
<keyword evidence="3" id="KW-1185">Reference proteome</keyword>
<feature type="transmembrane region" description="Helical" evidence="1">
    <location>
        <begin position="6"/>
        <end position="24"/>
    </location>
</feature>
<dbReference type="Proteomes" id="UP000199072">
    <property type="component" value="Unassembled WGS sequence"/>
</dbReference>
<keyword evidence="1" id="KW-1133">Transmembrane helix</keyword>
<feature type="transmembrane region" description="Helical" evidence="1">
    <location>
        <begin position="115"/>
        <end position="136"/>
    </location>
</feature>
<evidence type="ECO:0000313" key="2">
    <source>
        <dbReference type="EMBL" id="SDE77983.1"/>
    </source>
</evidence>
<keyword evidence="1" id="KW-0472">Membrane</keyword>
<reference evidence="2 3" key="1">
    <citation type="submission" date="2016-10" db="EMBL/GenBank/DDBJ databases">
        <authorList>
            <person name="de Groot N.N."/>
        </authorList>
    </citation>
    <scope>NUCLEOTIDE SEQUENCE [LARGE SCALE GENOMIC DNA]</scope>
    <source>
        <strain evidence="2 3">47C3B</strain>
    </source>
</reference>
<gene>
    <name evidence="2" type="ORF">SAMN05216464_109161</name>
</gene>
<protein>
    <recommendedName>
        <fullName evidence="4">YhhN-like protein</fullName>
    </recommendedName>
</protein>
<name>A0A1G7FPY1_9SPHI</name>